<gene>
    <name evidence="1" type="ORF">J5N97_005897</name>
</gene>
<protein>
    <submittedName>
        <fullName evidence="1">Uncharacterized protein</fullName>
    </submittedName>
</protein>
<dbReference type="EMBL" id="JAGGNH010000001">
    <property type="protein sequence ID" value="KAJ0987541.1"/>
    <property type="molecule type" value="Genomic_DNA"/>
</dbReference>
<dbReference type="PANTHER" id="PTHR37217:SF1">
    <property type="entry name" value="EXPRESSED PROTEIN"/>
    <property type="match status" value="1"/>
</dbReference>
<organism evidence="1 2">
    <name type="scientific">Dioscorea zingiberensis</name>
    <dbReference type="NCBI Taxonomy" id="325984"/>
    <lineage>
        <taxon>Eukaryota</taxon>
        <taxon>Viridiplantae</taxon>
        <taxon>Streptophyta</taxon>
        <taxon>Embryophyta</taxon>
        <taxon>Tracheophyta</taxon>
        <taxon>Spermatophyta</taxon>
        <taxon>Magnoliopsida</taxon>
        <taxon>Liliopsida</taxon>
        <taxon>Dioscoreales</taxon>
        <taxon>Dioscoreaceae</taxon>
        <taxon>Dioscorea</taxon>
    </lineage>
</organism>
<dbReference type="AlphaFoldDB" id="A0A9D5HT38"/>
<dbReference type="Proteomes" id="UP001085076">
    <property type="component" value="Miscellaneous, Linkage group lg01"/>
</dbReference>
<keyword evidence="2" id="KW-1185">Reference proteome</keyword>
<proteinExistence type="predicted"/>
<comment type="caution">
    <text evidence="1">The sequence shown here is derived from an EMBL/GenBank/DDBJ whole genome shotgun (WGS) entry which is preliminary data.</text>
</comment>
<reference evidence="1" key="1">
    <citation type="submission" date="2021-03" db="EMBL/GenBank/DDBJ databases">
        <authorList>
            <person name="Li Z."/>
            <person name="Yang C."/>
        </authorList>
    </citation>
    <scope>NUCLEOTIDE SEQUENCE</scope>
    <source>
        <strain evidence="1">Dzin_1.0</strain>
        <tissue evidence="1">Leaf</tissue>
    </source>
</reference>
<name>A0A9D5HT38_9LILI</name>
<dbReference type="OrthoDB" id="276388at2759"/>
<accession>A0A9D5HT38</accession>
<evidence type="ECO:0000313" key="1">
    <source>
        <dbReference type="EMBL" id="KAJ0987541.1"/>
    </source>
</evidence>
<reference evidence="1" key="2">
    <citation type="journal article" date="2022" name="Hortic Res">
        <title>The genome of Dioscorea zingiberensis sheds light on the biosynthesis, origin and evolution of the medicinally important diosgenin saponins.</title>
        <authorList>
            <person name="Li Y."/>
            <person name="Tan C."/>
            <person name="Li Z."/>
            <person name="Guo J."/>
            <person name="Li S."/>
            <person name="Chen X."/>
            <person name="Wang C."/>
            <person name="Dai X."/>
            <person name="Yang H."/>
            <person name="Song W."/>
            <person name="Hou L."/>
            <person name="Xu J."/>
            <person name="Tong Z."/>
            <person name="Xu A."/>
            <person name="Yuan X."/>
            <person name="Wang W."/>
            <person name="Yang Q."/>
            <person name="Chen L."/>
            <person name="Sun Z."/>
            <person name="Wang K."/>
            <person name="Pan B."/>
            <person name="Chen J."/>
            <person name="Bao Y."/>
            <person name="Liu F."/>
            <person name="Qi X."/>
            <person name="Gang D.R."/>
            <person name="Wen J."/>
            <person name="Li J."/>
        </authorList>
    </citation>
    <scope>NUCLEOTIDE SEQUENCE</scope>
    <source>
        <strain evidence="1">Dzin_1.0</strain>
    </source>
</reference>
<dbReference type="GO" id="GO:0009507">
    <property type="term" value="C:chloroplast"/>
    <property type="evidence" value="ECO:0007669"/>
    <property type="project" value="TreeGrafter"/>
</dbReference>
<dbReference type="PANTHER" id="PTHR37217">
    <property type="entry name" value="EXPRESSED PROTEIN"/>
    <property type="match status" value="1"/>
</dbReference>
<sequence>MALLSIPSLVPLPLLHLHPRFQPRYQTLTLTRFSPSRSRSTPLRLSSPSHSALSDDPPIFPVADVVERDWSFLEPDQGLLHGTDRIIASARIQPDSKVLAVTPSVGFVDSLVESSTCELLAATHESLLVLAMIKENHDSVRCWQGGIDAVPERFGPFDVVFLCYFPAMNLSIDRILSYLSGRCSEGARLVVGYERGREIVEQQHRQLYPDLVTSVLPHRVCLEKAAPSYSFEVTDFVDEPTFYLAVLNFCKPSGTTQ</sequence>
<evidence type="ECO:0000313" key="2">
    <source>
        <dbReference type="Proteomes" id="UP001085076"/>
    </source>
</evidence>